<dbReference type="PANTHER" id="PTHR34071">
    <property type="entry name" value="5-NITROIMIDAZOLE ANTIBIOTICS RESISTANCE PROTEIN, NIMA-FAMILY-RELATED PROTEIN-RELATED"/>
    <property type="match status" value="1"/>
</dbReference>
<sequence length="222" mass="24849">MASGEVEVSERIKVVRLSGRGVYDREEIYPLLDKSFLCHVGYTINGEARVLPTAYIRIGDATYLHGHLQNQMMHALLDGQTACISVTSMDGLVLARTGFNHSINYRSVTVFGKAERVEDHKAEILDKFIDHIIPGRAAMIRPATPQELNATLLIRIPIEEAVAKVRTGEPHDKESDYDSGIWAGVINLRTYPESVEVCPRLEADMAKPEHVEQYMAQQSLFD</sequence>
<protein>
    <submittedName>
        <fullName evidence="1">Pyridoxamine 5'-phosphate oxidase family protein</fullName>
    </submittedName>
</protein>
<dbReference type="AlphaFoldDB" id="A0A520S1F9"/>
<evidence type="ECO:0000313" key="2">
    <source>
        <dbReference type="Proteomes" id="UP000320404"/>
    </source>
</evidence>
<dbReference type="SUPFAM" id="SSF50475">
    <property type="entry name" value="FMN-binding split barrel"/>
    <property type="match status" value="1"/>
</dbReference>
<dbReference type="Proteomes" id="UP000320404">
    <property type="component" value="Unassembled WGS sequence"/>
</dbReference>
<gene>
    <name evidence="1" type="ORF">EVA69_03140</name>
</gene>
<accession>A0A520S1F9</accession>
<dbReference type="PANTHER" id="PTHR34071:SF2">
    <property type="entry name" value="FLAVIN-NUCLEOTIDE-BINDING PROTEIN"/>
    <property type="match status" value="1"/>
</dbReference>
<organism evidence="1 2">
    <name type="scientific">OM182 bacterium</name>
    <dbReference type="NCBI Taxonomy" id="2510334"/>
    <lineage>
        <taxon>Bacteria</taxon>
        <taxon>Pseudomonadati</taxon>
        <taxon>Pseudomonadota</taxon>
        <taxon>Gammaproteobacteria</taxon>
        <taxon>OMG group</taxon>
        <taxon>OM182 clade</taxon>
    </lineage>
</organism>
<dbReference type="InterPro" id="IPR012349">
    <property type="entry name" value="Split_barrel_FMN-bd"/>
</dbReference>
<evidence type="ECO:0000313" key="1">
    <source>
        <dbReference type="EMBL" id="RZO76300.1"/>
    </source>
</evidence>
<name>A0A520S1F9_9GAMM</name>
<dbReference type="Pfam" id="PF12900">
    <property type="entry name" value="Pyridox_ox_2"/>
    <property type="match status" value="1"/>
</dbReference>
<reference evidence="1 2" key="1">
    <citation type="submission" date="2019-02" db="EMBL/GenBank/DDBJ databases">
        <title>Prokaryotic population dynamics and viral predation in marine succession experiment using metagenomics: the confinement effect.</title>
        <authorList>
            <person name="Haro-Moreno J.M."/>
            <person name="Rodriguez-Valera F."/>
            <person name="Lopez-Perez M."/>
        </authorList>
    </citation>
    <scope>NUCLEOTIDE SEQUENCE [LARGE SCALE GENOMIC DNA]</scope>
    <source>
        <strain evidence="1">MED-G158</strain>
    </source>
</reference>
<dbReference type="InterPro" id="IPR024747">
    <property type="entry name" value="Pyridox_Oxase-rel"/>
</dbReference>
<comment type="caution">
    <text evidence="1">The sequence shown here is derived from an EMBL/GenBank/DDBJ whole genome shotgun (WGS) entry which is preliminary data.</text>
</comment>
<dbReference type="EMBL" id="SHAH01000034">
    <property type="protein sequence ID" value="RZO76300.1"/>
    <property type="molecule type" value="Genomic_DNA"/>
</dbReference>
<proteinExistence type="predicted"/>
<dbReference type="Gene3D" id="2.30.110.10">
    <property type="entry name" value="Electron Transport, Fmn-binding Protein, Chain A"/>
    <property type="match status" value="1"/>
</dbReference>